<evidence type="ECO:0000313" key="2">
    <source>
        <dbReference type="EMBL" id="ADE76109.1"/>
    </source>
</evidence>
<dbReference type="EMBL" id="BT122751">
    <property type="protein sequence ID" value="ADE76109.1"/>
    <property type="molecule type" value="mRNA"/>
</dbReference>
<evidence type="ECO:0000256" key="1">
    <source>
        <dbReference type="SAM" id="Phobius"/>
    </source>
</evidence>
<keyword evidence="1" id="KW-1133">Transmembrane helix</keyword>
<protein>
    <submittedName>
        <fullName evidence="2">Uncharacterized protein</fullName>
    </submittedName>
</protein>
<accession>D5A990</accession>
<feature type="transmembrane region" description="Helical" evidence="1">
    <location>
        <begin position="157"/>
        <end position="178"/>
    </location>
</feature>
<name>D5A990_PICSI</name>
<reference evidence="2" key="1">
    <citation type="submission" date="2010-04" db="EMBL/GenBank/DDBJ databases">
        <authorList>
            <person name="Reid K.E."/>
            <person name="Liao N."/>
            <person name="Chan S."/>
            <person name="Docking R."/>
            <person name="Taylor G."/>
            <person name="Moore R."/>
            <person name="Mayo M."/>
            <person name="Munro S."/>
            <person name="King J."/>
            <person name="Yanchuk A."/>
            <person name="Holt R."/>
            <person name="Jones S."/>
            <person name="Marra M."/>
            <person name="Ritland C.E."/>
            <person name="Ritland K."/>
            <person name="Bohlmann J."/>
        </authorList>
    </citation>
    <scope>NUCLEOTIDE SEQUENCE</scope>
    <source>
        <tissue evidence="2">Buds collected with no treatment. Collection October 2007</tissue>
    </source>
</reference>
<keyword evidence="1" id="KW-0812">Transmembrane</keyword>
<sequence length="180" mass="19908">MGEEGRNNNKGEIPSWVERVDKLLDVSPRYVTALRSAFIRFQTPPPNAILPRAHLLLALQFLVQKITDELDAKVGKLCLRPITQDDIDAVLQSDRTINIERPINIKCFDEIARKVLKRVALERGKRLGFFIVGGILVVHLLKGTVRKIPFIGPTVGTVVNMFMPTTVFGAAAGIAGAMHT</sequence>
<dbReference type="AlphaFoldDB" id="D5A990"/>
<organism evidence="2">
    <name type="scientific">Picea sitchensis</name>
    <name type="common">Sitka spruce</name>
    <name type="synonym">Pinus sitchensis</name>
    <dbReference type="NCBI Taxonomy" id="3332"/>
    <lineage>
        <taxon>Eukaryota</taxon>
        <taxon>Viridiplantae</taxon>
        <taxon>Streptophyta</taxon>
        <taxon>Embryophyta</taxon>
        <taxon>Tracheophyta</taxon>
        <taxon>Spermatophyta</taxon>
        <taxon>Pinopsida</taxon>
        <taxon>Pinidae</taxon>
        <taxon>Conifers I</taxon>
        <taxon>Pinales</taxon>
        <taxon>Pinaceae</taxon>
        <taxon>Picea</taxon>
    </lineage>
</organism>
<proteinExistence type="evidence at transcript level"/>
<feature type="transmembrane region" description="Helical" evidence="1">
    <location>
        <begin position="127"/>
        <end position="145"/>
    </location>
</feature>
<dbReference type="OMA" id="NNSIAAW"/>
<keyword evidence="1" id="KW-0472">Membrane</keyword>